<proteinExistence type="predicted"/>
<feature type="non-terminal residue" evidence="2">
    <location>
        <position position="170"/>
    </location>
</feature>
<protein>
    <submittedName>
        <fullName evidence="2">Uncharacterized protein</fullName>
    </submittedName>
</protein>
<feature type="non-terminal residue" evidence="2">
    <location>
        <position position="1"/>
    </location>
</feature>
<feature type="compositionally biased region" description="Polar residues" evidence="1">
    <location>
        <begin position="75"/>
        <end position="91"/>
    </location>
</feature>
<evidence type="ECO:0000313" key="2">
    <source>
        <dbReference type="EMBL" id="MDG9700645.1"/>
    </source>
</evidence>
<feature type="region of interest" description="Disordered" evidence="1">
    <location>
        <begin position="25"/>
        <end position="91"/>
    </location>
</feature>
<gene>
    <name evidence="2" type="ORF">QB898_13215</name>
</gene>
<sequence>SRLGGQVIGRNARGLNLREQIERIRAQAPAASATPMRPSKPALPERARPQDWAPTVENARRLGLPQAARPEAQHGSPTPSTAQQPAEPSWGQRLNRNMRQWGEGVIDRLDEAAVADGGGLVTALAALARTPARSFTSFMQGTAGTVSLLDGRVRGEISDGLSQVMSDPGL</sequence>
<evidence type="ECO:0000256" key="1">
    <source>
        <dbReference type="SAM" id="MobiDB-lite"/>
    </source>
</evidence>
<name>A0AAW6RRX6_9BURK</name>
<dbReference type="EMBL" id="JARVII010000096">
    <property type="protein sequence ID" value="MDG9700645.1"/>
    <property type="molecule type" value="Genomic_DNA"/>
</dbReference>
<evidence type="ECO:0000313" key="3">
    <source>
        <dbReference type="Proteomes" id="UP001237156"/>
    </source>
</evidence>
<comment type="caution">
    <text evidence="2">The sequence shown here is derived from an EMBL/GenBank/DDBJ whole genome shotgun (WGS) entry which is preliminary data.</text>
</comment>
<reference evidence="2 3" key="1">
    <citation type="submission" date="2023-04" db="EMBL/GenBank/DDBJ databases">
        <title>Ottowia paracancer sp. nov., isolated from human stomach.</title>
        <authorList>
            <person name="Song Y."/>
        </authorList>
    </citation>
    <scope>NUCLEOTIDE SEQUENCE [LARGE SCALE GENOMIC DNA]</scope>
    <source>
        <strain evidence="2 3">10c7w1</strain>
    </source>
</reference>
<keyword evidence="3" id="KW-1185">Reference proteome</keyword>
<dbReference type="AlphaFoldDB" id="A0AAW6RRX6"/>
<organism evidence="2 3">
    <name type="scientific">Ottowia cancrivicina</name>
    <dbReference type="NCBI Taxonomy" id="3040346"/>
    <lineage>
        <taxon>Bacteria</taxon>
        <taxon>Pseudomonadati</taxon>
        <taxon>Pseudomonadota</taxon>
        <taxon>Betaproteobacteria</taxon>
        <taxon>Burkholderiales</taxon>
        <taxon>Comamonadaceae</taxon>
        <taxon>Ottowia</taxon>
    </lineage>
</organism>
<accession>A0AAW6RRX6</accession>
<dbReference type="Proteomes" id="UP001237156">
    <property type="component" value="Unassembled WGS sequence"/>
</dbReference>